<proteinExistence type="predicted"/>
<name>A0A3M8C918_9BACL</name>
<reference evidence="1 2" key="1">
    <citation type="submission" date="2018-10" db="EMBL/GenBank/DDBJ databases">
        <title>Phylogenomics of Brevibacillus.</title>
        <authorList>
            <person name="Dunlap C."/>
        </authorList>
    </citation>
    <scope>NUCLEOTIDE SEQUENCE [LARGE SCALE GENOMIC DNA]</scope>
    <source>
        <strain evidence="1 2">JCM 15085</strain>
    </source>
</reference>
<dbReference type="RefSeq" id="WP_122915275.1">
    <property type="nucleotide sequence ID" value="NZ_RHHT01000062.1"/>
</dbReference>
<accession>A0A3M8C918</accession>
<evidence type="ECO:0000313" key="1">
    <source>
        <dbReference type="EMBL" id="RNB72210.1"/>
    </source>
</evidence>
<gene>
    <name evidence="1" type="ORF">EDM58_22095</name>
</gene>
<dbReference type="Proteomes" id="UP000281915">
    <property type="component" value="Unassembled WGS sequence"/>
</dbReference>
<dbReference type="AlphaFoldDB" id="A0A3M8C918"/>
<protein>
    <submittedName>
        <fullName evidence="1">Group-specific protein</fullName>
    </submittedName>
</protein>
<dbReference type="EMBL" id="RHHT01000062">
    <property type="protein sequence ID" value="RNB72210.1"/>
    <property type="molecule type" value="Genomic_DNA"/>
</dbReference>
<sequence>MLTIQIDEEKVMKICRERISELVKEVEGEYVFWDTPELKKRTCMSWNTIQATFFYDPRFVKRKIGSKWYYPARETRAFLVQWLLEQPL</sequence>
<organism evidence="1 2">
    <name type="scientific">Brevibacillus panacihumi</name>
    <dbReference type="NCBI Taxonomy" id="497735"/>
    <lineage>
        <taxon>Bacteria</taxon>
        <taxon>Bacillati</taxon>
        <taxon>Bacillota</taxon>
        <taxon>Bacilli</taxon>
        <taxon>Bacillales</taxon>
        <taxon>Paenibacillaceae</taxon>
        <taxon>Brevibacillus</taxon>
    </lineage>
</organism>
<comment type="caution">
    <text evidence="1">The sequence shown here is derived from an EMBL/GenBank/DDBJ whole genome shotgun (WGS) entry which is preliminary data.</text>
</comment>
<evidence type="ECO:0000313" key="2">
    <source>
        <dbReference type="Proteomes" id="UP000281915"/>
    </source>
</evidence>